<protein>
    <recommendedName>
        <fullName evidence="5">Eukaryotic translation initiation factor 3 subunit H</fullName>
        <shortName evidence="5">eIF3h</shortName>
    </recommendedName>
</protein>
<dbReference type="GO" id="GO:0001732">
    <property type="term" value="P:formation of cytoplasmic translation initiation complex"/>
    <property type="evidence" value="ECO:0007669"/>
    <property type="project" value="UniProtKB-UniRule"/>
</dbReference>
<dbReference type="CDD" id="cd08065">
    <property type="entry name" value="MPN_eIF3h"/>
    <property type="match status" value="1"/>
</dbReference>
<dbReference type="PROSITE" id="PS50249">
    <property type="entry name" value="MPN"/>
    <property type="match status" value="1"/>
</dbReference>
<comment type="similarity">
    <text evidence="5">Belongs to the eIF-3 subunit H family.</text>
</comment>
<evidence type="ECO:0000256" key="2">
    <source>
        <dbReference type="ARBA" id="ARBA00022540"/>
    </source>
</evidence>
<dbReference type="EMBL" id="GEDV01004842">
    <property type="protein sequence ID" value="JAP83715.1"/>
    <property type="molecule type" value="Transcribed_RNA"/>
</dbReference>
<dbReference type="GO" id="GO:0005852">
    <property type="term" value="C:eukaryotic translation initiation factor 3 complex"/>
    <property type="evidence" value="ECO:0007669"/>
    <property type="project" value="UniProtKB-UniRule"/>
</dbReference>
<dbReference type="HAMAP" id="MF_03007">
    <property type="entry name" value="eIF3h"/>
    <property type="match status" value="1"/>
</dbReference>
<keyword evidence="3 5" id="KW-0648">Protein biosynthesis</keyword>
<feature type="domain" description="MPN" evidence="7">
    <location>
        <begin position="61"/>
        <end position="196"/>
    </location>
</feature>
<accession>A0A131YZ09</accession>
<dbReference type="PANTHER" id="PTHR10410">
    <property type="entry name" value="EUKARYOTIC TRANSLATION INITIATION FACTOR 3 -RELATED"/>
    <property type="match status" value="1"/>
</dbReference>
<dbReference type="GO" id="GO:0003743">
    <property type="term" value="F:translation initiation factor activity"/>
    <property type="evidence" value="ECO:0007669"/>
    <property type="project" value="UniProtKB-UniRule"/>
</dbReference>
<sequence>MPDKVAEQSLLLKMHHARRTPETDRRDAWRRTDGSGPFAVKMASSRDRRHTAETESAVDYVQVDGLVVLKIIKHCSEEAGGLLDVAQGVLLGLINSNFVEITNCFPIPPRHAEEEEVDDMEYQMEMMRQMRHVNVDHLHVGWYQSSNFGSYSNRTLLESQFGYQTNITESVVLIYDPIRTTKGFLSLRAFRLSQPAMKLLASNDFSAEQFKNARCSFENMFEEIPVVIRNSHLVNILLCELSDTTPVDVGKQLLDMSTAFVFEKNLQAMMMCVDALNQETNKFINYQRQVMRQQQQKQQYLQKRAQENSARAQKGEPPLPEEDINKLFKPIPTPSRLESVLHCGQVNSYCQQVSQFATQNLGKLFMAEALQLEGKPAGMLP</sequence>
<feature type="region of interest" description="Disordered" evidence="6">
    <location>
        <begin position="15"/>
        <end position="36"/>
    </location>
</feature>
<comment type="subunit">
    <text evidence="4">Component of the eukaryotic translation initiation factor 3 (eIF-3) complex. The eIF-3 complex interacts with pix. Interacts with mxt.</text>
</comment>
<dbReference type="InterPro" id="IPR037518">
    <property type="entry name" value="MPN"/>
</dbReference>
<dbReference type="SMART" id="SM00232">
    <property type="entry name" value="JAB_MPN"/>
    <property type="match status" value="1"/>
</dbReference>
<proteinExistence type="inferred from homology"/>
<dbReference type="Gene3D" id="3.40.140.10">
    <property type="entry name" value="Cytidine Deaminase, domain 2"/>
    <property type="match status" value="1"/>
</dbReference>
<evidence type="ECO:0000256" key="1">
    <source>
        <dbReference type="ARBA" id="ARBA00022490"/>
    </source>
</evidence>
<evidence type="ECO:0000256" key="5">
    <source>
        <dbReference type="HAMAP-Rule" id="MF_03007"/>
    </source>
</evidence>
<reference evidence="8" key="1">
    <citation type="journal article" date="2016" name="Ticks Tick Borne Dis.">
        <title>De novo assembly and annotation of the salivary gland transcriptome of Rhipicephalus appendiculatus male and female ticks during blood feeding.</title>
        <authorList>
            <person name="de Castro M.H."/>
            <person name="de Klerk D."/>
            <person name="Pienaar R."/>
            <person name="Latif A.A."/>
            <person name="Rees D.J."/>
            <person name="Mans B.J."/>
        </authorList>
    </citation>
    <scope>NUCLEOTIDE SEQUENCE</scope>
    <source>
        <tissue evidence="8">Salivary glands</tissue>
    </source>
</reference>
<evidence type="ECO:0000259" key="7">
    <source>
        <dbReference type="PROSITE" id="PS50249"/>
    </source>
</evidence>
<evidence type="ECO:0000256" key="4">
    <source>
        <dbReference type="ARBA" id="ARBA00047068"/>
    </source>
</evidence>
<comment type="function">
    <text evidence="5">Component of the eukaryotic translation initiation factor 3 (eIF-3) complex, which is involved in protein synthesis of a specialized repertoire of mRNAs and, together with other initiation factors, stimulates binding of mRNA and methionyl-tRNAi to the 40S ribosome. The eIF-3 complex specifically targets and initiates translation of a subset of mRNAs involved in cell proliferation.</text>
</comment>
<dbReference type="GO" id="GO:0016282">
    <property type="term" value="C:eukaryotic 43S preinitiation complex"/>
    <property type="evidence" value="ECO:0007669"/>
    <property type="project" value="UniProtKB-UniRule"/>
</dbReference>
<evidence type="ECO:0000256" key="3">
    <source>
        <dbReference type="ARBA" id="ARBA00022917"/>
    </source>
</evidence>
<dbReference type="GO" id="GO:0008237">
    <property type="term" value="F:metallopeptidase activity"/>
    <property type="evidence" value="ECO:0007669"/>
    <property type="project" value="InterPro"/>
</dbReference>
<feature type="compositionally biased region" description="Basic and acidic residues" evidence="6">
    <location>
        <begin position="19"/>
        <end position="33"/>
    </location>
</feature>
<name>A0A131YZ09_RHIAP</name>
<dbReference type="FunFam" id="3.40.140.10:FF:000045">
    <property type="entry name" value="Eukaryotic translation initiation factor 3 subunit H"/>
    <property type="match status" value="1"/>
</dbReference>
<dbReference type="Pfam" id="PF01398">
    <property type="entry name" value="JAB"/>
    <property type="match status" value="1"/>
</dbReference>
<dbReference type="InterPro" id="IPR050242">
    <property type="entry name" value="JAMM_MPN+_peptidase_M67A"/>
</dbReference>
<feature type="region of interest" description="Disordered" evidence="6">
    <location>
        <begin position="297"/>
        <end position="323"/>
    </location>
</feature>
<organism evidence="8">
    <name type="scientific">Rhipicephalus appendiculatus</name>
    <name type="common">Brown ear tick</name>
    <dbReference type="NCBI Taxonomy" id="34631"/>
    <lineage>
        <taxon>Eukaryota</taxon>
        <taxon>Metazoa</taxon>
        <taxon>Ecdysozoa</taxon>
        <taxon>Arthropoda</taxon>
        <taxon>Chelicerata</taxon>
        <taxon>Arachnida</taxon>
        <taxon>Acari</taxon>
        <taxon>Parasitiformes</taxon>
        <taxon>Ixodida</taxon>
        <taxon>Ixodoidea</taxon>
        <taxon>Ixodidae</taxon>
        <taxon>Rhipicephalinae</taxon>
        <taxon>Rhipicephalus</taxon>
        <taxon>Rhipicephalus</taxon>
    </lineage>
</organism>
<evidence type="ECO:0000313" key="8">
    <source>
        <dbReference type="EMBL" id="JAP83715.1"/>
    </source>
</evidence>
<dbReference type="AlphaFoldDB" id="A0A131YZ09"/>
<dbReference type="InterPro" id="IPR027524">
    <property type="entry name" value="eIF3h"/>
</dbReference>
<dbReference type="InterPro" id="IPR000555">
    <property type="entry name" value="JAMM/MPN+_dom"/>
</dbReference>
<dbReference type="InterPro" id="IPR045810">
    <property type="entry name" value="eIF3h_C"/>
</dbReference>
<dbReference type="GO" id="GO:0033290">
    <property type="term" value="C:eukaryotic 48S preinitiation complex"/>
    <property type="evidence" value="ECO:0007669"/>
    <property type="project" value="UniProtKB-UniRule"/>
</dbReference>
<evidence type="ECO:0000256" key="6">
    <source>
        <dbReference type="SAM" id="MobiDB-lite"/>
    </source>
</evidence>
<comment type="subcellular location">
    <subcellularLocation>
        <location evidence="5">Cytoplasm</location>
    </subcellularLocation>
</comment>
<dbReference type="Pfam" id="PF19445">
    <property type="entry name" value="eIF3h_C"/>
    <property type="match status" value="1"/>
</dbReference>
<keyword evidence="1 5" id="KW-0963">Cytoplasm</keyword>
<keyword evidence="2 5" id="KW-0396">Initiation factor</keyword>